<reference evidence="1 2" key="1">
    <citation type="journal article" date="2021" name="Appl. Environ. Microbiol.">
        <title>Genetic linkage and physical mapping for an oyster mushroom Pleurotus cornucopiae and QTL analysis for the trait cap color.</title>
        <authorList>
            <person name="Zhang Y."/>
            <person name="Gao W."/>
            <person name="Sonnenberg A."/>
            <person name="Chen Q."/>
            <person name="Zhang J."/>
            <person name="Huang C."/>
        </authorList>
    </citation>
    <scope>NUCLEOTIDE SEQUENCE [LARGE SCALE GENOMIC DNA]</scope>
    <source>
        <strain evidence="1">CCMSSC00406</strain>
    </source>
</reference>
<dbReference type="EMBL" id="WQMT02000001">
    <property type="protein sequence ID" value="KAG9227139.1"/>
    <property type="molecule type" value="Genomic_DNA"/>
</dbReference>
<proteinExistence type="predicted"/>
<dbReference type="Proteomes" id="UP000824881">
    <property type="component" value="Unassembled WGS sequence"/>
</dbReference>
<evidence type="ECO:0000313" key="1">
    <source>
        <dbReference type="EMBL" id="KAG9227139.1"/>
    </source>
</evidence>
<sequence length="491" mass="55863">MPEVDLHEDDAEVLSLLCKFLHPNHAQPDVSLLSWETFCKLAAVVEQYRIYNAMALCKLKMEYSVEERPYEVFQYASTTNYESLRDRAMKLCLSSHPLECFVKACEIGLTDLMDEAALKTLNLPMADVKEALRGTKNWQLTLLAWMGQREALRERQQSLLLNPTVGPQHKGGSSRCEDWHTYYNAVVLKSLKRSDGNLTDVITMTRQLVQGCSYCLKAVEINLEFHCDSFPLRSFDPDPDLNNLVEEIIVEEDGQTMVLLCKFIHRQRQPDLETLDWQEFVKLAAAVEKYGVFAAMEVCKMKMSSSIETHPYDVHLYASAANYDSLSTKALGLCMESHPLECLIRANEAGLLDLRDKAALKTLDMTVEAAVSVLKNSANWTFTFAAWIRQREQLLRDRRAVLEAPPTSTAALHKGGITRCLQWYAFYNAVCLDMFKDTDSDFTATTGTHKHLLNGCLQCAKIIDIWKKNYENTLVDLPSFSTFRDVFCLRA</sequence>
<protein>
    <submittedName>
        <fullName evidence="1">Uncharacterized protein</fullName>
    </submittedName>
</protein>
<name>A0ACB7JBG0_PLECO</name>
<organism evidence="1 2">
    <name type="scientific">Pleurotus cornucopiae</name>
    <name type="common">Cornucopia mushroom</name>
    <dbReference type="NCBI Taxonomy" id="5321"/>
    <lineage>
        <taxon>Eukaryota</taxon>
        <taxon>Fungi</taxon>
        <taxon>Dikarya</taxon>
        <taxon>Basidiomycota</taxon>
        <taxon>Agaricomycotina</taxon>
        <taxon>Agaricomycetes</taxon>
        <taxon>Agaricomycetidae</taxon>
        <taxon>Agaricales</taxon>
        <taxon>Pleurotineae</taxon>
        <taxon>Pleurotaceae</taxon>
        <taxon>Pleurotus</taxon>
    </lineage>
</organism>
<comment type="caution">
    <text evidence="1">The sequence shown here is derived from an EMBL/GenBank/DDBJ whole genome shotgun (WGS) entry which is preliminary data.</text>
</comment>
<evidence type="ECO:0000313" key="2">
    <source>
        <dbReference type="Proteomes" id="UP000824881"/>
    </source>
</evidence>
<accession>A0ACB7JBG0</accession>
<keyword evidence="2" id="KW-1185">Reference proteome</keyword>
<gene>
    <name evidence="1" type="ORF">CCMSSC00406_0004322</name>
</gene>